<name>A0ABQ1JB25_9PROT</name>
<evidence type="ECO:0000256" key="1">
    <source>
        <dbReference type="SAM" id="MobiDB-lite"/>
    </source>
</evidence>
<gene>
    <name evidence="3" type="ORF">GCM10011503_09600</name>
</gene>
<feature type="compositionally biased region" description="Polar residues" evidence="1">
    <location>
        <begin position="20"/>
        <end position="31"/>
    </location>
</feature>
<organism evidence="3 4">
    <name type="scientific">Henriciella pelagia</name>
    <dbReference type="NCBI Taxonomy" id="1977912"/>
    <lineage>
        <taxon>Bacteria</taxon>
        <taxon>Pseudomonadati</taxon>
        <taxon>Pseudomonadota</taxon>
        <taxon>Alphaproteobacteria</taxon>
        <taxon>Hyphomonadales</taxon>
        <taxon>Hyphomonadaceae</taxon>
        <taxon>Henriciella</taxon>
    </lineage>
</organism>
<proteinExistence type="predicted"/>
<keyword evidence="2" id="KW-0472">Membrane</keyword>
<reference evidence="4" key="1">
    <citation type="journal article" date="2019" name="Int. J. Syst. Evol. Microbiol.">
        <title>The Global Catalogue of Microorganisms (GCM) 10K type strain sequencing project: providing services to taxonomists for standard genome sequencing and annotation.</title>
        <authorList>
            <consortium name="The Broad Institute Genomics Platform"/>
            <consortium name="The Broad Institute Genome Sequencing Center for Infectious Disease"/>
            <person name="Wu L."/>
            <person name="Ma J."/>
        </authorList>
    </citation>
    <scope>NUCLEOTIDE SEQUENCE [LARGE SCALE GENOMIC DNA]</scope>
    <source>
        <strain evidence="4">CGMCC 1.15928</strain>
    </source>
</reference>
<keyword evidence="4" id="KW-1185">Reference proteome</keyword>
<protein>
    <submittedName>
        <fullName evidence="3">Uncharacterized protein</fullName>
    </submittedName>
</protein>
<evidence type="ECO:0000256" key="2">
    <source>
        <dbReference type="SAM" id="Phobius"/>
    </source>
</evidence>
<evidence type="ECO:0000313" key="3">
    <source>
        <dbReference type="EMBL" id="GGB63006.1"/>
    </source>
</evidence>
<sequence length="95" mass="10438">MSAKRKHENPDVEMTPEAVQESQATQLSPPTRVTEALADMDAEPTPSPARVLQEQLQEAVVREEPRRSVMDTGRVLAVSSGITAIMGVFIFSAMW</sequence>
<dbReference type="RefSeq" id="WP_084391619.1">
    <property type="nucleotide sequence ID" value="NZ_BMKF01000001.1"/>
</dbReference>
<feature type="transmembrane region" description="Helical" evidence="2">
    <location>
        <begin position="75"/>
        <end position="94"/>
    </location>
</feature>
<evidence type="ECO:0000313" key="4">
    <source>
        <dbReference type="Proteomes" id="UP000628854"/>
    </source>
</evidence>
<dbReference type="EMBL" id="BMKF01000001">
    <property type="protein sequence ID" value="GGB63006.1"/>
    <property type="molecule type" value="Genomic_DNA"/>
</dbReference>
<accession>A0ABQ1JB25</accession>
<feature type="region of interest" description="Disordered" evidence="1">
    <location>
        <begin position="1"/>
        <end position="34"/>
    </location>
</feature>
<keyword evidence="2" id="KW-0812">Transmembrane</keyword>
<keyword evidence="2" id="KW-1133">Transmembrane helix</keyword>
<comment type="caution">
    <text evidence="3">The sequence shown here is derived from an EMBL/GenBank/DDBJ whole genome shotgun (WGS) entry which is preliminary data.</text>
</comment>
<dbReference type="Proteomes" id="UP000628854">
    <property type="component" value="Unassembled WGS sequence"/>
</dbReference>